<reference evidence="1" key="2">
    <citation type="submission" date="2020-11" db="EMBL/GenBank/DDBJ databases">
        <authorList>
            <person name="McCartney M.A."/>
            <person name="Auch B."/>
            <person name="Kono T."/>
            <person name="Mallez S."/>
            <person name="Becker A."/>
            <person name="Gohl D.M."/>
            <person name="Silverstein K.A.T."/>
            <person name="Koren S."/>
            <person name="Bechman K.B."/>
            <person name="Herman A."/>
            <person name="Abrahante J.E."/>
            <person name="Garbe J."/>
        </authorList>
    </citation>
    <scope>NUCLEOTIDE SEQUENCE</scope>
    <source>
        <strain evidence="1">Duluth1</strain>
        <tissue evidence="1">Whole animal</tissue>
    </source>
</reference>
<dbReference type="AlphaFoldDB" id="A0A9D4NMR2"/>
<sequence>MNPIQNGTFQTRFSASYRALHGVQGVALLVELRLLIDVSDADLERPVAGVLAAVEGAHGDGGGEQTLARQLLVVQIGRRRYRPRCNT</sequence>
<dbReference type="EMBL" id="JAIWYP010000001">
    <property type="protein sequence ID" value="KAH3897191.1"/>
    <property type="molecule type" value="Genomic_DNA"/>
</dbReference>
<evidence type="ECO:0000313" key="1">
    <source>
        <dbReference type="EMBL" id="KAH3897191.1"/>
    </source>
</evidence>
<evidence type="ECO:0000313" key="2">
    <source>
        <dbReference type="Proteomes" id="UP000828390"/>
    </source>
</evidence>
<protein>
    <submittedName>
        <fullName evidence="1">Uncharacterized protein</fullName>
    </submittedName>
</protein>
<organism evidence="1 2">
    <name type="scientific">Dreissena polymorpha</name>
    <name type="common">Zebra mussel</name>
    <name type="synonym">Mytilus polymorpha</name>
    <dbReference type="NCBI Taxonomy" id="45954"/>
    <lineage>
        <taxon>Eukaryota</taxon>
        <taxon>Metazoa</taxon>
        <taxon>Spiralia</taxon>
        <taxon>Lophotrochozoa</taxon>
        <taxon>Mollusca</taxon>
        <taxon>Bivalvia</taxon>
        <taxon>Autobranchia</taxon>
        <taxon>Heteroconchia</taxon>
        <taxon>Euheterodonta</taxon>
        <taxon>Imparidentia</taxon>
        <taxon>Neoheterodontei</taxon>
        <taxon>Myida</taxon>
        <taxon>Dreissenoidea</taxon>
        <taxon>Dreissenidae</taxon>
        <taxon>Dreissena</taxon>
    </lineage>
</organism>
<accession>A0A9D4NMR2</accession>
<keyword evidence="2" id="KW-1185">Reference proteome</keyword>
<name>A0A9D4NMR2_DREPO</name>
<gene>
    <name evidence="1" type="ORF">DPMN_021376</name>
</gene>
<reference evidence="1" key="1">
    <citation type="journal article" date="2019" name="bioRxiv">
        <title>The Genome of the Zebra Mussel, Dreissena polymorpha: A Resource for Invasive Species Research.</title>
        <authorList>
            <person name="McCartney M.A."/>
            <person name="Auch B."/>
            <person name="Kono T."/>
            <person name="Mallez S."/>
            <person name="Zhang Y."/>
            <person name="Obille A."/>
            <person name="Becker A."/>
            <person name="Abrahante J.E."/>
            <person name="Garbe J."/>
            <person name="Badalamenti J.P."/>
            <person name="Herman A."/>
            <person name="Mangelson H."/>
            <person name="Liachko I."/>
            <person name="Sullivan S."/>
            <person name="Sone E.D."/>
            <person name="Koren S."/>
            <person name="Silverstein K.A.T."/>
            <person name="Beckman K.B."/>
            <person name="Gohl D.M."/>
        </authorList>
    </citation>
    <scope>NUCLEOTIDE SEQUENCE</scope>
    <source>
        <strain evidence="1">Duluth1</strain>
        <tissue evidence="1">Whole animal</tissue>
    </source>
</reference>
<dbReference type="Proteomes" id="UP000828390">
    <property type="component" value="Unassembled WGS sequence"/>
</dbReference>
<comment type="caution">
    <text evidence="1">The sequence shown here is derived from an EMBL/GenBank/DDBJ whole genome shotgun (WGS) entry which is preliminary data.</text>
</comment>
<proteinExistence type="predicted"/>